<evidence type="ECO:0000256" key="1">
    <source>
        <dbReference type="ARBA" id="ARBA00004651"/>
    </source>
</evidence>
<accession>A0ABV9F146</accession>
<dbReference type="InterPro" id="IPR020846">
    <property type="entry name" value="MFS_dom"/>
</dbReference>
<dbReference type="InterPro" id="IPR036259">
    <property type="entry name" value="MFS_trans_sf"/>
</dbReference>
<dbReference type="SUPFAM" id="SSF103473">
    <property type="entry name" value="MFS general substrate transporter"/>
    <property type="match status" value="1"/>
</dbReference>
<evidence type="ECO:0000256" key="7">
    <source>
        <dbReference type="SAM" id="Phobius"/>
    </source>
</evidence>
<dbReference type="Gene3D" id="1.20.1250.20">
    <property type="entry name" value="MFS general substrate transporter like domains"/>
    <property type="match status" value="2"/>
</dbReference>
<feature type="domain" description="Major facilitator superfamily (MFS) profile" evidence="8">
    <location>
        <begin position="218"/>
        <end position="436"/>
    </location>
</feature>
<feature type="transmembrane region" description="Helical" evidence="7">
    <location>
        <begin position="144"/>
        <end position="165"/>
    </location>
</feature>
<dbReference type="PANTHER" id="PTHR23522:SF4">
    <property type="entry name" value="NUCLEOSIDE PERMEASE NUPG-RELATED"/>
    <property type="match status" value="1"/>
</dbReference>
<evidence type="ECO:0000256" key="5">
    <source>
        <dbReference type="ARBA" id="ARBA00022989"/>
    </source>
</evidence>
<evidence type="ECO:0000256" key="3">
    <source>
        <dbReference type="ARBA" id="ARBA00022475"/>
    </source>
</evidence>
<feature type="transmembrane region" description="Helical" evidence="7">
    <location>
        <begin position="250"/>
        <end position="273"/>
    </location>
</feature>
<feature type="transmembrane region" description="Helical" evidence="7">
    <location>
        <begin position="218"/>
        <end position="238"/>
    </location>
</feature>
<sequence length="436" mass="47160">MARTSKQHVIADPLLRTRLFLMMALQTAVWGAWAPKLFPYMTMLGFSAAEQAVVGSSWGIAAVIGIFVSNQFADRNFAAERFLCVSHLLSGLCLIGAAFSQSFAGFFACYLGYSLLYVPTISVANSIAFASLPDPARDFGTVRMGGTVGWILASWPFIFLLSAHADAEQVRWIFLVAAIISFAMAAFSLTLPHTPPKLDGSVDQLAWRRALGLLRQPYLAVLFLVTFLDSVIHNGYFVLSDAFLTDRVGIAGNLSMVVLSLGQLAEILTMLVLGRVLAKLGWRTTMVIGILGHAARFAIFAFAADSVPLIIGVQLLHGICYAFFFATVYIFIDDAFPKDVRVSAQGLFNLLILGVGMVVASFLFPYLAALLSSEVVTETGRRMVVDYRTLFLVPTGLALVGALLLGFAFRPLSRGPKAAIEDEAPYLSMDPGAATP</sequence>
<feature type="transmembrane region" description="Helical" evidence="7">
    <location>
        <begin position="171"/>
        <end position="191"/>
    </location>
</feature>
<proteinExistence type="predicted"/>
<dbReference type="Proteomes" id="UP001595957">
    <property type="component" value="Unassembled WGS sequence"/>
</dbReference>
<evidence type="ECO:0000259" key="8">
    <source>
        <dbReference type="PROSITE" id="PS50850"/>
    </source>
</evidence>
<keyword evidence="10" id="KW-1185">Reference proteome</keyword>
<dbReference type="PANTHER" id="PTHR23522">
    <property type="entry name" value="BLL5896 PROTEIN"/>
    <property type="match status" value="1"/>
</dbReference>
<reference evidence="10" key="1">
    <citation type="journal article" date="2019" name="Int. J. Syst. Evol. Microbiol.">
        <title>The Global Catalogue of Microorganisms (GCM) 10K type strain sequencing project: providing services to taxonomists for standard genome sequencing and annotation.</title>
        <authorList>
            <consortium name="The Broad Institute Genomics Platform"/>
            <consortium name="The Broad Institute Genome Sequencing Center for Infectious Disease"/>
            <person name="Wu L."/>
            <person name="Ma J."/>
        </authorList>
    </citation>
    <scope>NUCLEOTIDE SEQUENCE [LARGE SCALE GENOMIC DNA]</scope>
    <source>
        <strain evidence="10">NBRC 103632</strain>
    </source>
</reference>
<comment type="subcellular location">
    <subcellularLocation>
        <location evidence="1">Cell membrane</location>
        <topology evidence="1">Multi-pass membrane protein</topology>
    </subcellularLocation>
</comment>
<evidence type="ECO:0000256" key="2">
    <source>
        <dbReference type="ARBA" id="ARBA00022448"/>
    </source>
</evidence>
<keyword evidence="2" id="KW-0813">Transport</keyword>
<protein>
    <submittedName>
        <fullName evidence="9">MFS transporter</fullName>
    </submittedName>
</protein>
<name>A0ABV9F146_9SPHN</name>
<gene>
    <name evidence="9" type="ORF">ACFO3E_07050</name>
</gene>
<feature type="transmembrane region" description="Helical" evidence="7">
    <location>
        <begin position="344"/>
        <end position="369"/>
    </location>
</feature>
<evidence type="ECO:0000256" key="6">
    <source>
        <dbReference type="ARBA" id="ARBA00023136"/>
    </source>
</evidence>
<feature type="transmembrane region" description="Helical" evidence="7">
    <location>
        <begin position="309"/>
        <end position="332"/>
    </location>
</feature>
<feature type="transmembrane region" description="Helical" evidence="7">
    <location>
        <begin position="52"/>
        <end position="70"/>
    </location>
</feature>
<comment type="caution">
    <text evidence="9">The sequence shown here is derived from an EMBL/GenBank/DDBJ whole genome shotgun (WGS) entry which is preliminary data.</text>
</comment>
<keyword evidence="5 7" id="KW-1133">Transmembrane helix</keyword>
<dbReference type="RefSeq" id="WP_380803440.1">
    <property type="nucleotide sequence ID" value="NZ_JBHSFZ010000008.1"/>
</dbReference>
<keyword evidence="4 7" id="KW-0812">Transmembrane</keyword>
<evidence type="ECO:0000256" key="4">
    <source>
        <dbReference type="ARBA" id="ARBA00022692"/>
    </source>
</evidence>
<organism evidence="9 10">
    <name type="scientific">Sphingobium tyrosinilyticum</name>
    <dbReference type="NCBI Taxonomy" id="2715436"/>
    <lineage>
        <taxon>Bacteria</taxon>
        <taxon>Pseudomonadati</taxon>
        <taxon>Pseudomonadota</taxon>
        <taxon>Alphaproteobacteria</taxon>
        <taxon>Sphingomonadales</taxon>
        <taxon>Sphingomonadaceae</taxon>
        <taxon>Sphingobium</taxon>
    </lineage>
</organism>
<evidence type="ECO:0000313" key="10">
    <source>
        <dbReference type="Proteomes" id="UP001595957"/>
    </source>
</evidence>
<dbReference type="PROSITE" id="PS50850">
    <property type="entry name" value="MFS"/>
    <property type="match status" value="1"/>
</dbReference>
<feature type="transmembrane region" description="Helical" evidence="7">
    <location>
        <begin position="389"/>
        <end position="409"/>
    </location>
</feature>
<feature type="transmembrane region" description="Helical" evidence="7">
    <location>
        <begin position="20"/>
        <end position="40"/>
    </location>
</feature>
<feature type="transmembrane region" description="Helical" evidence="7">
    <location>
        <begin position="285"/>
        <end position="303"/>
    </location>
</feature>
<keyword evidence="6 7" id="KW-0472">Membrane</keyword>
<dbReference type="InterPro" id="IPR004740">
    <property type="entry name" value="Nuc_H_symport"/>
</dbReference>
<feature type="transmembrane region" description="Helical" evidence="7">
    <location>
        <begin position="82"/>
        <end position="104"/>
    </location>
</feature>
<keyword evidence="3" id="KW-1003">Cell membrane</keyword>
<evidence type="ECO:0000313" key="9">
    <source>
        <dbReference type="EMBL" id="MFC4593949.1"/>
    </source>
</evidence>
<dbReference type="Pfam" id="PF03825">
    <property type="entry name" value="Nuc_H_symport"/>
    <property type="match status" value="1"/>
</dbReference>
<dbReference type="EMBL" id="JBHSFZ010000008">
    <property type="protein sequence ID" value="MFC4593949.1"/>
    <property type="molecule type" value="Genomic_DNA"/>
</dbReference>